<keyword evidence="7" id="KW-0687">Ribonucleoprotein</keyword>
<evidence type="ECO:0000256" key="4">
    <source>
        <dbReference type="ARBA" id="ARBA00022844"/>
    </source>
</evidence>
<evidence type="ECO:0000256" key="5">
    <source>
        <dbReference type="ARBA" id="ARBA00022884"/>
    </source>
</evidence>
<dbReference type="GO" id="GO:0019013">
    <property type="term" value="C:viral nucleocapsid"/>
    <property type="evidence" value="ECO:0007669"/>
    <property type="project" value="UniProtKB-KW"/>
</dbReference>
<evidence type="ECO:0000256" key="8">
    <source>
        <dbReference type="ARBA" id="ARBA00033344"/>
    </source>
</evidence>
<evidence type="ECO:0000256" key="3">
    <source>
        <dbReference type="ARBA" id="ARBA00014389"/>
    </source>
</evidence>
<evidence type="ECO:0000313" key="10">
    <source>
        <dbReference type="Proteomes" id="UP000109070"/>
    </source>
</evidence>
<comment type="subcellular location">
    <subcellularLocation>
        <location evidence="1">Virion</location>
    </subcellularLocation>
</comment>
<dbReference type="KEGG" id="vg:80550097"/>
<dbReference type="EMBL" id="HM639778">
    <property type="protein sequence ID" value="AEE01389.1"/>
    <property type="molecule type" value="Viral_cRNA"/>
</dbReference>
<dbReference type="Gene3D" id="1.20.142.20">
    <property type="match status" value="1"/>
</dbReference>
<proteinExistence type="inferred from homology"/>
<protein>
    <recommendedName>
        <fullName evidence="3">Nucleoprotein</fullName>
    </recommendedName>
    <alternativeName>
        <fullName evidence="8">Nucleocapsid protein</fullName>
    </alternativeName>
</protein>
<keyword evidence="10" id="KW-1185">Reference proteome</keyword>
<dbReference type="InterPro" id="IPR001784">
    <property type="entry name" value="Bunya_nucleocap"/>
</dbReference>
<dbReference type="GO" id="GO:1990904">
    <property type="term" value="C:ribonucleoprotein complex"/>
    <property type="evidence" value="ECO:0007669"/>
    <property type="project" value="UniProtKB-KW"/>
</dbReference>
<organism evidence="9 10">
    <name type="scientific">Oyo virus</name>
    <dbReference type="NCBI Taxonomy" id="1027632"/>
    <lineage>
        <taxon>Viruses</taxon>
        <taxon>Riboviria</taxon>
        <taxon>Orthornavirae</taxon>
        <taxon>Negarnaviricota</taxon>
        <taxon>Polyploviricotina</taxon>
        <taxon>Bunyaviricetes</taxon>
        <taxon>Elliovirales</taxon>
        <taxon>Peribunyaviridae</taxon>
        <taxon>Orthobunyavirus</taxon>
        <taxon>Orthobunyavirus oyoense</taxon>
    </lineage>
</organism>
<evidence type="ECO:0000313" key="9">
    <source>
        <dbReference type="EMBL" id="AEE01389.1"/>
    </source>
</evidence>
<dbReference type="GeneID" id="80550097"/>
<evidence type="ECO:0000256" key="2">
    <source>
        <dbReference type="ARBA" id="ARBA00006516"/>
    </source>
</evidence>
<name>I1STB6_9VIRU</name>
<dbReference type="GO" id="GO:0003723">
    <property type="term" value="F:RNA binding"/>
    <property type="evidence" value="ECO:0007669"/>
    <property type="project" value="UniProtKB-KW"/>
</dbReference>
<dbReference type="RefSeq" id="YP_010839905.1">
    <property type="nucleotide sequence ID" value="NC_078229.1"/>
</dbReference>
<dbReference type="Proteomes" id="UP000109070">
    <property type="component" value="Genome"/>
</dbReference>
<accession>I1STB6</accession>
<sequence>MSRKGQVKQTTPKTEVVMPALSFRDEDVDYVFSAGDDGLAPFNPKEAYNKFMQENADSMTIQNMDIFLTKAKQAKDMMKVKNKSHMTFTFGTWTITFKNNHYPGRRNDTVNQDDLTINRVSGFVGYTILRMYDEPKNKELINANIVNPIAESKGVTWANGPRIYLSFLPGTEMFMLEFKFFPLAVGLARCAKEGMDVEYLKKPMRQILTDGSKPADWLFGKIDEIKRAHKVCMSLKFARSGINEAMAKFLAEFEL</sequence>
<evidence type="ECO:0000256" key="7">
    <source>
        <dbReference type="ARBA" id="ARBA00023274"/>
    </source>
</evidence>
<dbReference type="Gene3D" id="1.10.472.180">
    <property type="entry name" value="Bunyavirus nucleocapsid (N) protein, C-terminal domain"/>
    <property type="match status" value="1"/>
</dbReference>
<dbReference type="InterPro" id="IPR043011">
    <property type="entry name" value="Bunya_nucleocap_C"/>
</dbReference>
<evidence type="ECO:0000256" key="1">
    <source>
        <dbReference type="ARBA" id="ARBA00004328"/>
    </source>
</evidence>
<reference evidence="9 10" key="1">
    <citation type="submission" date="2010-07" db="EMBL/GenBank/DDBJ databases">
        <title>Genetic Diversity of Orthobunyaviruses.</title>
        <authorList>
            <person name="Palacios G."/>
            <person name="Savji N."/>
            <person name="Tesh R."/>
            <person name="Bussetti A.V."/>
            <person name="Lipkin W."/>
        </authorList>
    </citation>
    <scope>NUCLEOTIDE SEQUENCE [LARGE SCALE GENOMIC DNA]</scope>
</reference>
<evidence type="ECO:0000256" key="6">
    <source>
        <dbReference type="ARBA" id="ARBA00023086"/>
    </source>
</evidence>
<dbReference type="InterPro" id="IPR043012">
    <property type="entry name" value="Bunya_nucleocap_N"/>
</dbReference>
<keyword evidence="4" id="KW-0946">Virion</keyword>
<keyword evidence="6 9" id="KW-0543">Viral nucleoprotein</keyword>
<comment type="similarity">
    <text evidence="2">Belongs to the orthobunyavirus nucleocapsid protein family.</text>
</comment>
<dbReference type="Pfam" id="PF00952">
    <property type="entry name" value="Bunya_nucleocap"/>
    <property type="match status" value="1"/>
</dbReference>
<keyword evidence="5" id="KW-0694">RNA-binding</keyword>